<feature type="transmembrane region" description="Helical" evidence="10">
    <location>
        <begin position="211"/>
        <end position="233"/>
    </location>
</feature>
<keyword evidence="11" id="KW-0282">Flagellum</keyword>
<keyword evidence="4 10" id="KW-1003">Cell membrane</keyword>
<dbReference type="NCBIfam" id="TIGR01400">
    <property type="entry name" value="fliR"/>
    <property type="match status" value="1"/>
</dbReference>
<reference evidence="11 12" key="1">
    <citation type="submission" date="2018-07" db="EMBL/GenBank/DDBJ databases">
        <title>Genomic Encyclopedia of Type Strains, Phase IV (KMG-IV): sequencing the most valuable type-strain genomes for metagenomic binning, comparative biology and taxonomic classification.</title>
        <authorList>
            <person name="Goeker M."/>
        </authorList>
    </citation>
    <scope>NUCLEOTIDE SEQUENCE [LARGE SCALE GENOMIC DNA]</scope>
    <source>
        <strain evidence="11 12">DSM 103736</strain>
    </source>
</reference>
<dbReference type="EMBL" id="QRAP01000001">
    <property type="protein sequence ID" value="RDK96781.1"/>
    <property type="molecule type" value="Genomic_DNA"/>
</dbReference>
<dbReference type="AlphaFoldDB" id="A0A370R2W3"/>
<dbReference type="PANTHER" id="PTHR30065:SF8">
    <property type="entry name" value="FLAGELLAR BIOSYNTHETIC PROTEIN FLIR"/>
    <property type="match status" value="1"/>
</dbReference>
<evidence type="ECO:0000256" key="7">
    <source>
        <dbReference type="ARBA" id="ARBA00023136"/>
    </source>
</evidence>
<accession>A0A370R2W3</accession>
<feature type="transmembrane region" description="Helical" evidence="10">
    <location>
        <begin position="70"/>
        <end position="95"/>
    </location>
</feature>
<protein>
    <recommendedName>
        <fullName evidence="3 9">Flagellar biosynthetic protein FliR</fullName>
    </recommendedName>
</protein>
<dbReference type="OrthoDB" id="9797790at2"/>
<dbReference type="RefSeq" id="WP_115456570.1">
    <property type="nucleotide sequence ID" value="NZ_QRAP01000001.1"/>
</dbReference>
<dbReference type="PRINTS" id="PR00953">
    <property type="entry name" value="TYPE3IMRPROT"/>
</dbReference>
<dbReference type="InterPro" id="IPR002010">
    <property type="entry name" value="T3SS_IM_R"/>
</dbReference>
<name>A0A370R2W3_9GAMM</name>
<evidence type="ECO:0000256" key="8">
    <source>
        <dbReference type="ARBA" id="ARBA00023143"/>
    </source>
</evidence>
<feature type="transmembrane region" description="Helical" evidence="10">
    <location>
        <begin position="12"/>
        <end position="33"/>
    </location>
</feature>
<dbReference type="GO" id="GO:0005886">
    <property type="term" value="C:plasma membrane"/>
    <property type="evidence" value="ECO:0007669"/>
    <property type="project" value="UniProtKB-SubCell"/>
</dbReference>
<proteinExistence type="inferred from homology"/>
<evidence type="ECO:0000313" key="12">
    <source>
        <dbReference type="Proteomes" id="UP000254848"/>
    </source>
</evidence>
<keyword evidence="7 10" id="KW-0472">Membrane</keyword>
<evidence type="ECO:0000256" key="2">
    <source>
        <dbReference type="ARBA" id="ARBA00009772"/>
    </source>
</evidence>
<feature type="transmembrane region" description="Helical" evidence="10">
    <location>
        <begin position="40"/>
        <end position="58"/>
    </location>
</feature>
<dbReference type="PANTHER" id="PTHR30065">
    <property type="entry name" value="FLAGELLAR BIOSYNTHETIC PROTEIN FLIR"/>
    <property type="match status" value="1"/>
</dbReference>
<evidence type="ECO:0000256" key="4">
    <source>
        <dbReference type="ARBA" id="ARBA00022475"/>
    </source>
</evidence>
<organism evidence="11 12">
    <name type="scientific">Enterobacillus tribolii</name>
    <dbReference type="NCBI Taxonomy" id="1487935"/>
    <lineage>
        <taxon>Bacteria</taxon>
        <taxon>Pseudomonadati</taxon>
        <taxon>Pseudomonadota</taxon>
        <taxon>Gammaproteobacteria</taxon>
        <taxon>Enterobacterales</taxon>
        <taxon>Hafniaceae</taxon>
        <taxon>Enterobacillus</taxon>
    </lineage>
</organism>
<gene>
    <name evidence="11" type="ORF">C8D90_101217</name>
</gene>
<evidence type="ECO:0000256" key="3">
    <source>
        <dbReference type="ARBA" id="ARBA00021717"/>
    </source>
</evidence>
<evidence type="ECO:0000313" key="11">
    <source>
        <dbReference type="EMBL" id="RDK96781.1"/>
    </source>
</evidence>
<sequence>MVTLDTAQWSAWIGQLFWPFIRLLALFASAPLFGEKAIPARAKVGIALTATLLLAPALPPVDVPPVSGAGLWLAVQQLIIGVALGLTMQFAFAAVRLSGEIIGLQMGLSFAVFFDPGGGPNMPILSRLFNLLALLLFLSFDGHLWLISLLADSFHTLPISDRPLNGDGFLRLAQSGGLIFINGLMLALPLITLLLTLSAALALLNRVTPQLSIFVVGFPLTLTVGILTIGMMMPMLAPFCEHLFSEIFERLAGVISGMA</sequence>
<evidence type="ECO:0000256" key="9">
    <source>
        <dbReference type="NCBIfam" id="TIGR01400"/>
    </source>
</evidence>
<dbReference type="InterPro" id="IPR006303">
    <property type="entry name" value="FliR"/>
</dbReference>
<keyword evidence="12" id="KW-1185">Reference proteome</keyword>
<keyword evidence="5 10" id="KW-0812">Transmembrane</keyword>
<evidence type="ECO:0000256" key="1">
    <source>
        <dbReference type="ARBA" id="ARBA00002578"/>
    </source>
</evidence>
<keyword evidence="11" id="KW-0966">Cell projection</keyword>
<dbReference type="Proteomes" id="UP000254848">
    <property type="component" value="Unassembled WGS sequence"/>
</dbReference>
<dbReference type="Pfam" id="PF01311">
    <property type="entry name" value="Bac_export_1"/>
    <property type="match status" value="1"/>
</dbReference>
<comment type="caution">
    <text evidence="11">The sequence shown here is derived from an EMBL/GenBank/DDBJ whole genome shotgun (WGS) entry which is preliminary data.</text>
</comment>
<comment type="similarity">
    <text evidence="2 10">Belongs to the FliR/MopE/SpaR family.</text>
</comment>
<dbReference type="GO" id="GO:0044780">
    <property type="term" value="P:bacterial-type flagellum assembly"/>
    <property type="evidence" value="ECO:0007669"/>
    <property type="project" value="UniProtKB-UniRule"/>
</dbReference>
<dbReference type="GO" id="GO:0006605">
    <property type="term" value="P:protein targeting"/>
    <property type="evidence" value="ECO:0007669"/>
    <property type="project" value="UniProtKB-UniRule"/>
</dbReference>
<feature type="transmembrane region" description="Helical" evidence="10">
    <location>
        <begin position="179"/>
        <end position="204"/>
    </location>
</feature>
<comment type="subcellular location">
    <subcellularLocation>
        <location evidence="10">Cell membrane</location>
        <topology evidence="10">Multi-pass membrane protein</topology>
    </subcellularLocation>
    <subcellularLocation>
        <location evidence="10">Bacterial flagellum basal body</location>
    </subcellularLocation>
</comment>
<keyword evidence="8 10" id="KW-0975">Bacterial flagellum</keyword>
<comment type="function">
    <text evidence="1 10">Role in flagellar biosynthesis.</text>
</comment>
<keyword evidence="11" id="KW-0969">Cilium</keyword>
<dbReference type="GO" id="GO:0009425">
    <property type="term" value="C:bacterial-type flagellum basal body"/>
    <property type="evidence" value="ECO:0007669"/>
    <property type="project" value="UniProtKB-SubCell"/>
</dbReference>
<evidence type="ECO:0000256" key="5">
    <source>
        <dbReference type="ARBA" id="ARBA00022692"/>
    </source>
</evidence>
<evidence type="ECO:0000256" key="10">
    <source>
        <dbReference type="RuleBase" id="RU362071"/>
    </source>
</evidence>
<keyword evidence="6 10" id="KW-1133">Transmembrane helix</keyword>
<evidence type="ECO:0000256" key="6">
    <source>
        <dbReference type="ARBA" id="ARBA00022989"/>
    </source>
</evidence>
<feature type="transmembrane region" description="Helical" evidence="10">
    <location>
        <begin position="128"/>
        <end position="151"/>
    </location>
</feature>